<protein>
    <submittedName>
        <fullName evidence="8">Rsm22-domain-containing protein</fullName>
    </submittedName>
</protein>
<accession>A0A1X2G756</accession>
<dbReference type="PANTHER" id="PTHR13184">
    <property type="entry name" value="37S RIBOSOMAL PROTEIN S22"/>
    <property type="match status" value="1"/>
</dbReference>
<keyword evidence="2" id="KW-0479">Metal-binding</keyword>
<gene>
    <name evidence="8" type="ORF">DM01DRAFT_152361</name>
</gene>
<organism evidence="8 9">
    <name type="scientific">Hesseltinella vesiculosa</name>
    <dbReference type="NCBI Taxonomy" id="101127"/>
    <lineage>
        <taxon>Eukaryota</taxon>
        <taxon>Fungi</taxon>
        <taxon>Fungi incertae sedis</taxon>
        <taxon>Mucoromycota</taxon>
        <taxon>Mucoromycotina</taxon>
        <taxon>Mucoromycetes</taxon>
        <taxon>Mucorales</taxon>
        <taxon>Cunninghamellaceae</taxon>
        <taxon>Hesseltinella</taxon>
    </lineage>
</organism>
<dbReference type="GO" id="GO:0005763">
    <property type="term" value="C:mitochondrial small ribosomal subunit"/>
    <property type="evidence" value="ECO:0007669"/>
    <property type="project" value="TreeGrafter"/>
</dbReference>
<dbReference type="OrthoDB" id="421327at2759"/>
<comment type="caution">
    <text evidence="8">The sequence shown here is derived from an EMBL/GenBank/DDBJ whole genome shotgun (WGS) entry which is preliminary data.</text>
</comment>
<evidence type="ECO:0000256" key="6">
    <source>
        <dbReference type="ARBA" id="ARBA00023128"/>
    </source>
</evidence>
<keyword evidence="3" id="KW-0809">Transit peptide</keyword>
<dbReference type="PANTHER" id="PTHR13184:SF5">
    <property type="entry name" value="METHYLTRANSFERASE-LIKE PROTEIN 17, MITOCHONDRIAL"/>
    <property type="match status" value="1"/>
</dbReference>
<reference evidence="8 9" key="1">
    <citation type="submission" date="2016-07" db="EMBL/GenBank/DDBJ databases">
        <title>Pervasive Adenine N6-methylation of Active Genes in Fungi.</title>
        <authorList>
            <consortium name="DOE Joint Genome Institute"/>
            <person name="Mondo S.J."/>
            <person name="Dannebaum R.O."/>
            <person name="Kuo R.C."/>
            <person name="Labutti K."/>
            <person name="Haridas S."/>
            <person name="Kuo A."/>
            <person name="Salamov A."/>
            <person name="Ahrendt S.R."/>
            <person name="Lipzen A."/>
            <person name="Sullivan W."/>
            <person name="Andreopoulos W.B."/>
            <person name="Clum A."/>
            <person name="Lindquist E."/>
            <person name="Daum C."/>
            <person name="Ramamoorthy G.K."/>
            <person name="Gryganskyi A."/>
            <person name="Culley D."/>
            <person name="Magnuson J.K."/>
            <person name="James T.Y."/>
            <person name="O'Malley M.A."/>
            <person name="Stajich J.E."/>
            <person name="Spatafora J.W."/>
            <person name="Visel A."/>
            <person name="Grigoriev I.V."/>
        </authorList>
    </citation>
    <scope>NUCLEOTIDE SEQUENCE [LARGE SCALE GENOMIC DNA]</scope>
    <source>
        <strain evidence="8 9">NRRL 3301</strain>
    </source>
</reference>
<evidence type="ECO:0000256" key="4">
    <source>
        <dbReference type="ARBA" id="ARBA00023004"/>
    </source>
</evidence>
<dbReference type="GO" id="GO:0008168">
    <property type="term" value="F:methyltransferase activity"/>
    <property type="evidence" value="ECO:0007669"/>
    <property type="project" value="InterPro"/>
</dbReference>
<dbReference type="SUPFAM" id="SSF53335">
    <property type="entry name" value="S-adenosyl-L-methionine-dependent methyltransferases"/>
    <property type="match status" value="1"/>
</dbReference>
<evidence type="ECO:0000256" key="1">
    <source>
        <dbReference type="ARBA" id="ARBA00004173"/>
    </source>
</evidence>
<comment type="subcellular location">
    <subcellularLocation>
        <location evidence="1">Mitochondrion</location>
    </subcellularLocation>
</comment>
<dbReference type="InterPro" id="IPR029063">
    <property type="entry name" value="SAM-dependent_MTases_sf"/>
</dbReference>
<evidence type="ECO:0000256" key="7">
    <source>
        <dbReference type="ARBA" id="ARBA00045681"/>
    </source>
</evidence>
<dbReference type="STRING" id="101127.A0A1X2G756"/>
<dbReference type="Gene3D" id="3.40.50.150">
    <property type="entry name" value="Vaccinia Virus protein VP39"/>
    <property type="match status" value="1"/>
</dbReference>
<evidence type="ECO:0000313" key="9">
    <source>
        <dbReference type="Proteomes" id="UP000242146"/>
    </source>
</evidence>
<proteinExistence type="predicted"/>
<name>A0A1X2G756_9FUNG</name>
<dbReference type="Pfam" id="PF09243">
    <property type="entry name" value="Rsm22"/>
    <property type="match status" value="1"/>
</dbReference>
<dbReference type="InterPro" id="IPR052571">
    <property type="entry name" value="Mt_RNA_Methyltransferase"/>
</dbReference>
<keyword evidence="6" id="KW-0496">Mitochondrion</keyword>
<evidence type="ECO:0000256" key="5">
    <source>
        <dbReference type="ARBA" id="ARBA00023014"/>
    </source>
</evidence>
<keyword evidence="4" id="KW-0408">Iron</keyword>
<dbReference type="Proteomes" id="UP000242146">
    <property type="component" value="Unassembled WGS sequence"/>
</dbReference>
<sequence>MTSRLLPLARRIQLRSFHISCARASEKVIFLDDQALKHLVPLSELPEGNTGPVIRSSKEAEFGCKRIGCVTLPQDLIHNVKRLIDRHPDKRLIRTDALRLYEALRSTARFPNEDQKSKPSYKKKDIDTGNDALPEAKVITYGPREAVAYAAGVMPATFASITNVLSELHHRLSDFHPRSILDFGTGPGTGLWAAKQTFTEINAMTGVDISEDMLRVAEALGEHHIPATFQRHLTYDPLLPGHDLVLSAYTLGDIGSLALQESTVMQLWQQTSDVLVLIERGTPVGFSTIARARQWILDHEQNAHVVAPCPHDRPCPLLFSEFARPRKFWCHFSQRVQRPNFLMKTKHSKNNTEDSKYSYVILRKGPRPMQQEDNMETQAYTWPRLIQPPLKKNKHVVMDTCASNGAIQRMVIAKSQGKVEYRDARKSAWGDAFPHPSKNKVVTRFEPVPLLDELASSS</sequence>
<dbReference type="GO" id="GO:0046872">
    <property type="term" value="F:metal ion binding"/>
    <property type="evidence" value="ECO:0007669"/>
    <property type="project" value="UniProtKB-KW"/>
</dbReference>
<dbReference type="GO" id="GO:0051536">
    <property type="term" value="F:iron-sulfur cluster binding"/>
    <property type="evidence" value="ECO:0007669"/>
    <property type="project" value="UniProtKB-KW"/>
</dbReference>
<evidence type="ECO:0000313" key="8">
    <source>
        <dbReference type="EMBL" id="ORX45916.1"/>
    </source>
</evidence>
<dbReference type="GO" id="GO:0003735">
    <property type="term" value="F:structural constituent of ribosome"/>
    <property type="evidence" value="ECO:0007669"/>
    <property type="project" value="TreeGrafter"/>
</dbReference>
<dbReference type="InterPro" id="IPR015324">
    <property type="entry name" value="Ribosomal_Rsm22-like"/>
</dbReference>
<dbReference type="EMBL" id="MCGT01000040">
    <property type="protein sequence ID" value="ORX45916.1"/>
    <property type="molecule type" value="Genomic_DNA"/>
</dbReference>
<keyword evidence="9" id="KW-1185">Reference proteome</keyword>
<dbReference type="GO" id="GO:0006412">
    <property type="term" value="P:translation"/>
    <property type="evidence" value="ECO:0007669"/>
    <property type="project" value="InterPro"/>
</dbReference>
<dbReference type="AlphaFoldDB" id="A0A1X2G756"/>
<evidence type="ECO:0000256" key="3">
    <source>
        <dbReference type="ARBA" id="ARBA00022946"/>
    </source>
</evidence>
<evidence type="ECO:0000256" key="2">
    <source>
        <dbReference type="ARBA" id="ARBA00022723"/>
    </source>
</evidence>
<comment type="function">
    <text evidence="7">Mitochondrial ribosome (mitoribosome) assembly factor. Binds at the interface of the head and body domains of the mitochondrial small ribosomal subunit (mt-SSU), occluding the mRNA channel and preventing compaction of the head domain towards the body. Probable inactive methyltransferase: retains the characteristic folding and ability to bind S-adenosyl-L-methionine, but it probably lost its methyltransferase activity.</text>
</comment>
<keyword evidence="5" id="KW-0411">Iron-sulfur</keyword>